<evidence type="ECO:0000256" key="5">
    <source>
        <dbReference type="SAM" id="SignalP"/>
    </source>
</evidence>
<dbReference type="AlphaFoldDB" id="A0A2K9B0Y8"/>
<accession>A0A2K9B0Y8</accession>
<evidence type="ECO:0000256" key="4">
    <source>
        <dbReference type="ARBA" id="ARBA00023284"/>
    </source>
</evidence>
<keyword evidence="3" id="KW-1015">Disulfide bond</keyword>
<dbReference type="InterPro" id="IPR013766">
    <property type="entry name" value="Thioredoxin_domain"/>
</dbReference>
<protein>
    <submittedName>
        <fullName evidence="7">TlpA family protein disulfide reductase</fullName>
    </submittedName>
</protein>
<evidence type="ECO:0000256" key="1">
    <source>
        <dbReference type="ARBA" id="ARBA00004196"/>
    </source>
</evidence>
<dbReference type="PROSITE" id="PS51352">
    <property type="entry name" value="THIOREDOXIN_2"/>
    <property type="match status" value="1"/>
</dbReference>
<dbReference type="SUPFAM" id="SSF52833">
    <property type="entry name" value="Thioredoxin-like"/>
    <property type="match status" value="1"/>
</dbReference>
<dbReference type="InterPro" id="IPR036249">
    <property type="entry name" value="Thioredoxin-like_sf"/>
</dbReference>
<dbReference type="InterPro" id="IPR017937">
    <property type="entry name" value="Thioredoxin_CS"/>
</dbReference>
<dbReference type="Gene3D" id="3.40.30.10">
    <property type="entry name" value="Glutaredoxin"/>
    <property type="match status" value="1"/>
</dbReference>
<proteinExistence type="predicted"/>
<dbReference type="Proteomes" id="UP000232693">
    <property type="component" value="Chromosome"/>
</dbReference>
<dbReference type="GO" id="GO:0016209">
    <property type="term" value="F:antioxidant activity"/>
    <property type="evidence" value="ECO:0007669"/>
    <property type="project" value="InterPro"/>
</dbReference>
<dbReference type="GO" id="GO:0015036">
    <property type="term" value="F:disulfide oxidoreductase activity"/>
    <property type="evidence" value="ECO:0007669"/>
    <property type="project" value="UniProtKB-ARBA"/>
</dbReference>
<keyword evidence="2" id="KW-0201">Cytochrome c-type biogenesis</keyword>
<evidence type="ECO:0000256" key="2">
    <source>
        <dbReference type="ARBA" id="ARBA00022748"/>
    </source>
</evidence>
<dbReference type="GO" id="GO:0030313">
    <property type="term" value="C:cell envelope"/>
    <property type="evidence" value="ECO:0007669"/>
    <property type="project" value="UniProtKB-SubCell"/>
</dbReference>
<dbReference type="KEGG" id="kpd:CW740_04695"/>
<keyword evidence="8" id="KW-1185">Reference proteome</keyword>
<feature type="chain" id="PRO_5014881857" evidence="5">
    <location>
        <begin position="23"/>
        <end position="161"/>
    </location>
</feature>
<feature type="signal peptide" evidence="5">
    <location>
        <begin position="1"/>
        <end position="22"/>
    </location>
</feature>
<evidence type="ECO:0000256" key="3">
    <source>
        <dbReference type="ARBA" id="ARBA00023157"/>
    </source>
</evidence>
<keyword evidence="5" id="KW-0732">Signal</keyword>
<dbReference type="GO" id="GO:0017004">
    <property type="term" value="P:cytochrome complex assembly"/>
    <property type="evidence" value="ECO:0007669"/>
    <property type="project" value="UniProtKB-KW"/>
</dbReference>
<name>A0A2K9B0Y8_9GAMM</name>
<evidence type="ECO:0000313" key="7">
    <source>
        <dbReference type="EMBL" id="AUD78588.1"/>
    </source>
</evidence>
<dbReference type="PANTHER" id="PTHR42852">
    <property type="entry name" value="THIOL:DISULFIDE INTERCHANGE PROTEIN DSBE"/>
    <property type="match status" value="1"/>
</dbReference>
<dbReference type="InterPro" id="IPR050553">
    <property type="entry name" value="Thioredoxin_ResA/DsbE_sf"/>
</dbReference>
<dbReference type="PANTHER" id="PTHR42852:SF6">
    <property type="entry name" value="THIOL:DISULFIDE INTERCHANGE PROTEIN DSBE"/>
    <property type="match status" value="1"/>
</dbReference>
<comment type="subcellular location">
    <subcellularLocation>
        <location evidence="1">Cell envelope</location>
    </subcellularLocation>
</comment>
<feature type="domain" description="Thioredoxin" evidence="6">
    <location>
        <begin position="12"/>
        <end position="156"/>
    </location>
</feature>
<dbReference type="CDD" id="cd02966">
    <property type="entry name" value="TlpA_like_family"/>
    <property type="match status" value="1"/>
</dbReference>
<reference evidence="7 8" key="1">
    <citation type="submission" date="2017-12" db="EMBL/GenBank/DDBJ databases">
        <title>Kangiella profundi FT102 completed genome.</title>
        <authorList>
            <person name="Xu J."/>
            <person name="Wang J."/>
            <person name="Lu Y."/>
        </authorList>
    </citation>
    <scope>NUCLEOTIDE SEQUENCE [LARGE SCALE GENOMIC DNA]</scope>
    <source>
        <strain evidence="7 8">FT102</strain>
    </source>
</reference>
<dbReference type="EMBL" id="CP025120">
    <property type="protein sequence ID" value="AUD78588.1"/>
    <property type="molecule type" value="Genomic_DNA"/>
</dbReference>
<dbReference type="PROSITE" id="PS00194">
    <property type="entry name" value="THIOREDOXIN_1"/>
    <property type="match status" value="1"/>
</dbReference>
<sequence length="161" mass="18087">MIIMRHLCLRILLIGLAALSLAACDNSKEFSLLNGEQKNLSDYRGDWLVVNFWAEWCPPCLEEIPELNLLAQENDNIKVLGVSFDKLPNDELSALIEKLDIQYPVVATEPMPYLPMERPLSLPASYIVTPKGEIMGPLMGKVDRHKIVEIIEKVQSAQTAN</sequence>
<evidence type="ECO:0000259" key="6">
    <source>
        <dbReference type="PROSITE" id="PS51352"/>
    </source>
</evidence>
<dbReference type="PROSITE" id="PS51257">
    <property type="entry name" value="PROKAR_LIPOPROTEIN"/>
    <property type="match status" value="1"/>
</dbReference>
<keyword evidence="4" id="KW-0676">Redox-active center</keyword>
<dbReference type="OrthoDB" id="9799347at2"/>
<dbReference type="Pfam" id="PF00578">
    <property type="entry name" value="AhpC-TSA"/>
    <property type="match status" value="1"/>
</dbReference>
<dbReference type="RefSeq" id="WP_106646453.1">
    <property type="nucleotide sequence ID" value="NZ_BMGO01000002.1"/>
</dbReference>
<gene>
    <name evidence="7" type="ORF">CW740_04695</name>
</gene>
<dbReference type="InterPro" id="IPR000866">
    <property type="entry name" value="AhpC/TSA"/>
</dbReference>
<evidence type="ECO:0000313" key="8">
    <source>
        <dbReference type="Proteomes" id="UP000232693"/>
    </source>
</evidence>
<organism evidence="7 8">
    <name type="scientific">Kangiella profundi</name>
    <dbReference type="NCBI Taxonomy" id="1561924"/>
    <lineage>
        <taxon>Bacteria</taxon>
        <taxon>Pseudomonadati</taxon>
        <taxon>Pseudomonadota</taxon>
        <taxon>Gammaproteobacteria</taxon>
        <taxon>Kangiellales</taxon>
        <taxon>Kangiellaceae</taxon>
        <taxon>Kangiella</taxon>
    </lineage>
</organism>